<dbReference type="GO" id="GO:0070772">
    <property type="term" value="C:PAS complex"/>
    <property type="evidence" value="ECO:0007669"/>
    <property type="project" value="InterPro"/>
</dbReference>
<name>A0A8S0Q8Y0_OLEEU</name>
<dbReference type="InterPro" id="IPR026825">
    <property type="entry name" value="Vac14"/>
</dbReference>
<evidence type="ECO:0000256" key="2">
    <source>
        <dbReference type="SAM" id="SignalP"/>
    </source>
</evidence>
<dbReference type="Pfam" id="PF11916">
    <property type="entry name" value="Vac14_Fig4_bd"/>
    <property type="match status" value="1"/>
</dbReference>
<protein>
    <submittedName>
        <fullName evidence="4">VAC14 homolog</fullName>
    </submittedName>
</protein>
<dbReference type="PANTHER" id="PTHR16023">
    <property type="entry name" value="TAX1 BINDING PROTEIN-RELATED"/>
    <property type="match status" value="1"/>
</dbReference>
<proteinExistence type="predicted"/>
<dbReference type="EMBL" id="CACTIH010001135">
    <property type="protein sequence ID" value="CAA2962576.1"/>
    <property type="molecule type" value="Genomic_DNA"/>
</dbReference>
<feature type="signal peptide" evidence="2">
    <location>
        <begin position="1"/>
        <end position="20"/>
    </location>
</feature>
<organism evidence="4 5">
    <name type="scientific">Olea europaea subsp. europaea</name>
    <dbReference type="NCBI Taxonomy" id="158383"/>
    <lineage>
        <taxon>Eukaryota</taxon>
        <taxon>Viridiplantae</taxon>
        <taxon>Streptophyta</taxon>
        <taxon>Embryophyta</taxon>
        <taxon>Tracheophyta</taxon>
        <taxon>Spermatophyta</taxon>
        <taxon>Magnoliopsida</taxon>
        <taxon>eudicotyledons</taxon>
        <taxon>Gunneridae</taxon>
        <taxon>Pentapetalae</taxon>
        <taxon>asterids</taxon>
        <taxon>lamiids</taxon>
        <taxon>Lamiales</taxon>
        <taxon>Oleaceae</taxon>
        <taxon>Oleeae</taxon>
        <taxon>Olea</taxon>
    </lineage>
</organism>
<dbReference type="AlphaFoldDB" id="A0A8S0Q8Y0"/>
<gene>
    <name evidence="4" type="ORF">OLEA9_A024891</name>
</gene>
<evidence type="ECO:0000256" key="1">
    <source>
        <dbReference type="SAM" id="MobiDB-lite"/>
    </source>
</evidence>
<feature type="chain" id="PRO_5035936901" evidence="2">
    <location>
        <begin position="21"/>
        <end position="139"/>
    </location>
</feature>
<accession>A0A8S0Q8Y0</accession>
<dbReference type="GO" id="GO:0006661">
    <property type="term" value="P:phosphatidylinositol biosynthetic process"/>
    <property type="evidence" value="ECO:0007669"/>
    <property type="project" value="InterPro"/>
</dbReference>
<dbReference type="Proteomes" id="UP000594638">
    <property type="component" value="Unassembled WGS sequence"/>
</dbReference>
<keyword evidence="2" id="KW-0732">Signal</keyword>
<evidence type="ECO:0000313" key="5">
    <source>
        <dbReference type="Proteomes" id="UP000594638"/>
    </source>
</evidence>
<feature type="domain" description="Vacuolar protein 14 C-terminal Fig4-binding" evidence="3">
    <location>
        <begin position="2"/>
        <end position="31"/>
    </location>
</feature>
<reference evidence="4 5" key="1">
    <citation type="submission" date="2019-12" db="EMBL/GenBank/DDBJ databases">
        <authorList>
            <person name="Alioto T."/>
            <person name="Alioto T."/>
            <person name="Gomez Garrido J."/>
        </authorList>
    </citation>
    <scope>NUCLEOTIDE SEQUENCE [LARGE SCALE GENOMIC DNA]</scope>
</reference>
<feature type="region of interest" description="Disordered" evidence="1">
    <location>
        <begin position="85"/>
        <end position="139"/>
    </location>
</feature>
<keyword evidence="5" id="KW-1185">Reference proteome</keyword>
<comment type="caution">
    <text evidence="4">The sequence shown here is derived from an EMBL/GenBank/DDBJ whole genome shotgun (WGS) entry which is preliminary data.</text>
</comment>
<evidence type="ECO:0000259" key="3">
    <source>
        <dbReference type="Pfam" id="PF11916"/>
    </source>
</evidence>
<dbReference type="InterPro" id="IPR021841">
    <property type="entry name" value="VAC14_Fig4p-bd"/>
</dbReference>
<dbReference type="PANTHER" id="PTHR16023:SF1">
    <property type="entry name" value="PROTEIN VAC14 HOMOLOG"/>
    <property type="match status" value="1"/>
</dbReference>
<dbReference type="OrthoDB" id="5574975at2759"/>
<evidence type="ECO:0000313" key="4">
    <source>
        <dbReference type="EMBL" id="CAA2962576.1"/>
    </source>
</evidence>
<dbReference type="Gramene" id="OE9A024891T1">
    <property type="protein sequence ID" value="OE9A024891C1"/>
    <property type="gene ID" value="OE9A024891"/>
</dbReference>
<dbReference type="GO" id="GO:0010008">
    <property type="term" value="C:endosome membrane"/>
    <property type="evidence" value="ECO:0007669"/>
    <property type="project" value="TreeGrafter"/>
</dbReference>
<sequence>MWLLKALYGLLMLLPQQSVAFKFLRTRLKTVPSFSGEQFKQISSGNFFLDANYIVGDGELNEDSRTIHNGINFASSLLKFEHVQQQHRRHSKMQSQYRNSSSSSTKEVQRLESEGSSTVPDMNRVPSRSLRRGPGQLQL</sequence>